<dbReference type="Pfam" id="PF11987">
    <property type="entry name" value="IF-2"/>
    <property type="match status" value="1"/>
</dbReference>
<feature type="compositionally biased region" description="Basic and acidic residues" evidence="16">
    <location>
        <begin position="496"/>
        <end position="582"/>
    </location>
</feature>
<sequence>MPANKKKQDKKADTPPSSDDEPEEQSDSGSSEPAAAPKKKNLFAMMMDSDEDESEEEESEEEEPPPPPKKPDKTDKAAKPDKSDKPDKPDKAEKAEKADKDSSPEKKKKKEEPVDNELAMFGEKKKKKKSAEKEEKDGKEEKKDKKEKKEKKEGKEKKKRSPTVCEVVEVSPVPKKDKLKLCKVVVAPGIDPIEIVTSAPNIIANKKYIAAPPGYTTANGTKVEVSKVGGIESAGMFCGPKEMGWDTDVLDPNQAVMLADSAEAGQPAPSYEEAVEAFREREREEIKKREEAEKAAAAAKAAAAKDDKKGGKKDKKKAQKAADDEDFDAALDEFQEEKPEPKAKAKSAADKKKAQKKAADEDFDAALDEIQEGKPDESATGSAPEPKAKAEAKSASQKKKDKKKGHKGDADDDLDAALEESLPDKPADATAEQAPKETQEAAEPAQGDNKEEEELDAKTLANRKKKEKKAKAKAKQKTGGEGMWASADAEEETKDEEPKKEDKKEEEKKDSKKEKPGKGGGKKESAVVRAARERLEMEQRLQEEKRAFEEAERKRVEEEKRAIEEEERRQEEERQKRRDAKAAKIAKQKAEGTYLTKAQKLKAQRAAQLREQFGFTMDKDEDEDAEKGEKVEKEDKQKRPMATKLKKKKLAPGEEGSPEKVKEEEPGDKEEKEEVKPEKKPDKKEDAKPVAQEEEEESDGWEKLDEKEEEKDEAAKEDEEAEASEDGSDDESSSSSSSSSSFMGYRSPVICIMGHVDTGKTKLLDKIRRTNVQEGEAGGITQQIGATFFPDIALQEQTKKVDEDFELEVPGLLIIDTPGHESFNNLRMRGSSLADLAILVIDIMHGLEPQTVESLELLKKRRCPFIIALNKIDILYQWNAKTYTSVQEALDRQEQSVRMEFQTRYNNVMLQLNERGLNCSLYWENDDPRTSVSIVPTSALTGEGVPDLLYMILKLTQDLMGSKLECREELECTVIEVKNIEGLGTTVDVVLLNGTLREGDTIVLAGLSGPIVTTIRALLTPQPMKEMRVKNEYVKHAEISTSMGVKISAPGLEEAVAGTQLLICGPDDDLEELKDEASEGFESILNDFAKEPAGVYVKASTLGSLEALLSFLQDMKIPVFDVGIGEVHKKDVKKAMIMKEKKHPEYALILAFDVKVNSDAQKQADTDGVTIFTADIIYHLQDKFTKYMEKFRESQKTETRKVAVFPVVLQIDKQHIFRKQDPIIVGCQVVGGQLRAGTPLCVPDKDNLAIGHVAGIEINKKSVPMARRGDTVCVKIEQTTAQNHIMYGRHFDHTSQLYSKISRESIDTLKEHFKDEMKKEDWELVIGMKKVFQIQ</sequence>
<feature type="compositionally biased region" description="Basic and acidic residues" evidence="16">
    <location>
        <begin position="627"/>
        <end position="638"/>
    </location>
</feature>
<dbReference type="GO" id="GO:0005525">
    <property type="term" value="F:GTP binding"/>
    <property type="evidence" value="ECO:0007669"/>
    <property type="project" value="UniProtKB-KW"/>
</dbReference>
<comment type="similarity">
    <text evidence="2">Belongs to the TRAFAC class translation factor GTPase superfamily. Classic translation factor GTPase family. IF-2 subfamily.</text>
</comment>
<evidence type="ECO:0000259" key="17">
    <source>
        <dbReference type="PROSITE" id="PS50886"/>
    </source>
</evidence>
<dbReference type="SUPFAM" id="SSF52540">
    <property type="entry name" value="P-loop containing nucleoside triphosphate hydrolases"/>
    <property type="match status" value="1"/>
</dbReference>
<dbReference type="PRINTS" id="PR00315">
    <property type="entry name" value="ELONGATNFCT"/>
</dbReference>
<evidence type="ECO:0000256" key="5">
    <source>
        <dbReference type="ARBA" id="ARBA00022490"/>
    </source>
</evidence>
<feature type="compositionally biased region" description="Basic and acidic residues" evidence="16">
    <location>
        <begin position="131"/>
        <end position="144"/>
    </location>
</feature>
<feature type="domain" description="TRNA-binding" evidence="17">
    <location>
        <begin position="156"/>
        <end position="269"/>
    </location>
</feature>
<keyword evidence="11 15" id="KW-0694">RNA-binding</keyword>
<evidence type="ECO:0000256" key="3">
    <source>
        <dbReference type="ARBA" id="ARBA00011986"/>
    </source>
</evidence>
<feature type="compositionally biased region" description="Basic and acidic residues" evidence="16">
    <location>
        <begin position="69"/>
        <end position="113"/>
    </location>
</feature>
<proteinExistence type="inferred from homology"/>
<dbReference type="FunFam" id="2.40.30.10:FF:000026">
    <property type="entry name" value="Eukaryotic translation initiation factor 5B"/>
    <property type="match status" value="1"/>
</dbReference>
<dbReference type="CDD" id="cd01887">
    <property type="entry name" value="IF2_eIF5B"/>
    <property type="match status" value="1"/>
</dbReference>
<dbReference type="EC" id="3.6.5.3" evidence="3"/>
<feature type="compositionally biased region" description="Basic and acidic residues" evidence="16">
    <location>
        <begin position="336"/>
        <end position="360"/>
    </location>
</feature>
<dbReference type="NCBIfam" id="NF003078">
    <property type="entry name" value="PRK04004.1"/>
    <property type="match status" value="1"/>
</dbReference>
<evidence type="ECO:0000256" key="15">
    <source>
        <dbReference type="PROSITE-ProRule" id="PRU00209"/>
    </source>
</evidence>
<name>A0A812IYS5_SYMPI</name>
<dbReference type="InterPro" id="IPR033714">
    <property type="entry name" value="tRNA_bind_bactPheRS"/>
</dbReference>
<dbReference type="CDD" id="cd02796">
    <property type="entry name" value="tRNA_bind_bactPheRS"/>
    <property type="match status" value="1"/>
</dbReference>
<dbReference type="FunFam" id="3.40.50.300:FF:000112">
    <property type="entry name" value="Eukaryotic translation initiation factor 5B"/>
    <property type="match status" value="1"/>
</dbReference>
<dbReference type="InterPro" id="IPR000795">
    <property type="entry name" value="T_Tr_GTP-bd_dom"/>
</dbReference>
<keyword evidence="6" id="KW-0396">Initiation factor</keyword>
<dbReference type="Gene3D" id="3.40.50.10050">
    <property type="entry name" value="Translation initiation factor IF- 2, domain 3"/>
    <property type="match status" value="1"/>
</dbReference>
<keyword evidence="7 15" id="KW-0820">tRNA-binding</keyword>
<dbReference type="PANTHER" id="PTHR43381">
    <property type="entry name" value="TRANSLATION INITIATION FACTOR IF-2-RELATED"/>
    <property type="match status" value="1"/>
</dbReference>
<organism evidence="19 20">
    <name type="scientific">Symbiodinium pilosum</name>
    <name type="common">Dinoflagellate</name>
    <dbReference type="NCBI Taxonomy" id="2952"/>
    <lineage>
        <taxon>Eukaryota</taxon>
        <taxon>Sar</taxon>
        <taxon>Alveolata</taxon>
        <taxon>Dinophyceae</taxon>
        <taxon>Suessiales</taxon>
        <taxon>Symbiodiniaceae</taxon>
        <taxon>Symbiodinium</taxon>
    </lineage>
</organism>
<dbReference type="InterPro" id="IPR036925">
    <property type="entry name" value="TIF_IF2_dom3_sf"/>
</dbReference>
<dbReference type="GO" id="GO:0046872">
    <property type="term" value="F:metal ion binding"/>
    <property type="evidence" value="ECO:0007669"/>
    <property type="project" value="UniProtKB-KW"/>
</dbReference>
<reference evidence="19" key="1">
    <citation type="submission" date="2021-02" db="EMBL/GenBank/DDBJ databases">
        <authorList>
            <person name="Dougan E. K."/>
            <person name="Rhodes N."/>
            <person name="Thang M."/>
            <person name="Chan C."/>
        </authorList>
    </citation>
    <scope>NUCLEOTIDE SEQUENCE</scope>
</reference>
<keyword evidence="13" id="KW-0342">GTP-binding</keyword>
<protein>
    <recommendedName>
        <fullName evidence="4">Eukaryotic translation initiation factor 5B</fullName>
        <ecNumber evidence="3">3.6.5.3</ecNumber>
    </recommendedName>
    <alternativeName>
        <fullName evidence="14">Translation initiation factor IF-2</fullName>
    </alternativeName>
</protein>
<dbReference type="CDD" id="cd03703">
    <property type="entry name" value="aeIF5B_II"/>
    <property type="match status" value="1"/>
</dbReference>
<gene>
    <name evidence="19" type="primary">Eif5b</name>
    <name evidence="19" type="ORF">SPIL2461_LOCUS1583</name>
</gene>
<evidence type="ECO:0000256" key="1">
    <source>
        <dbReference type="ARBA" id="ARBA00004496"/>
    </source>
</evidence>
<accession>A0A812IYS5</accession>
<dbReference type="GO" id="GO:0000049">
    <property type="term" value="F:tRNA binding"/>
    <property type="evidence" value="ECO:0007669"/>
    <property type="project" value="UniProtKB-UniRule"/>
</dbReference>
<dbReference type="EMBL" id="CAJNIZ010001547">
    <property type="protein sequence ID" value="CAE7193676.1"/>
    <property type="molecule type" value="Genomic_DNA"/>
</dbReference>
<dbReference type="InterPro" id="IPR012340">
    <property type="entry name" value="NA-bd_OB-fold"/>
</dbReference>
<evidence type="ECO:0000256" key="6">
    <source>
        <dbReference type="ARBA" id="ARBA00022540"/>
    </source>
</evidence>
<dbReference type="InterPro" id="IPR002547">
    <property type="entry name" value="tRNA-bd_dom"/>
</dbReference>
<dbReference type="GO" id="GO:0003924">
    <property type="term" value="F:GTPase activity"/>
    <property type="evidence" value="ECO:0007669"/>
    <property type="project" value="InterPro"/>
</dbReference>
<feature type="compositionally biased region" description="Basic residues" evidence="16">
    <location>
        <begin position="310"/>
        <end position="319"/>
    </location>
</feature>
<dbReference type="GO" id="GO:0005739">
    <property type="term" value="C:mitochondrion"/>
    <property type="evidence" value="ECO:0007669"/>
    <property type="project" value="TreeGrafter"/>
</dbReference>
<comment type="caution">
    <text evidence="19">The sequence shown here is derived from an EMBL/GenBank/DDBJ whole genome shotgun (WGS) entry which is preliminary data.</text>
</comment>
<feature type="region of interest" description="Disordered" evidence="16">
    <location>
        <begin position="1"/>
        <end position="164"/>
    </location>
</feature>
<keyword evidence="5" id="KW-0963">Cytoplasm</keyword>
<evidence type="ECO:0000256" key="9">
    <source>
        <dbReference type="ARBA" id="ARBA00022741"/>
    </source>
</evidence>
<dbReference type="Pfam" id="PF14578">
    <property type="entry name" value="GTP_EFTU_D4"/>
    <property type="match status" value="1"/>
</dbReference>
<feature type="compositionally biased region" description="Acidic residues" evidence="16">
    <location>
        <begin position="707"/>
        <end position="732"/>
    </location>
</feature>
<evidence type="ECO:0000256" key="8">
    <source>
        <dbReference type="ARBA" id="ARBA00022723"/>
    </source>
</evidence>
<dbReference type="Pfam" id="PF01588">
    <property type="entry name" value="tRNA_bind"/>
    <property type="match status" value="1"/>
</dbReference>
<dbReference type="InterPro" id="IPR005225">
    <property type="entry name" value="Small_GTP-bd"/>
</dbReference>
<dbReference type="Gene3D" id="2.40.30.10">
    <property type="entry name" value="Translation factors"/>
    <property type="match status" value="2"/>
</dbReference>
<keyword evidence="8" id="KW-0479">Metal-binding</keyword>
<evidence type="ECO:0000259" key="18">
    <source>
        <dbReference type="PROSITE" id="PS51722"/>
    </source>
</evidence>
<dbReference type="FunFam" id="2.40.30.10:FF:000013">
    <property type="entry name" value="eukaryotic translation initiation factor 5B"/>
    <property type="match status" value="1"/>
</dbReference>
<dbReference type="SUPFAM" id="SSF50249">
    <property type="entry name" value="Nucleic acid-binding proteins"/>
    <property type="match status" value="1"/>
</dbReference>
<feature type="compositionally biased region" description="Basic residues" evidence="16">
    <location>
        <begin position="639"/>
        <end position="650"/>
    </location>
</feature>
<dbReference type="Pfam" id="PF00009">
    <property type="entry name" value="GTP_EFTU"/>
    <property type="match status" value="1"/>
</dbReference>
<feature type="compositionally biased region" description="Acidic residues" evidence="16">
    <location>
        <begin position="48"/>
        <end position="64"/>
    </location>
</feature>
<dbReference type="InterPro" id="IPR023115">
    <property type="entry name" value="TIF_IF2_dom3"/>
</dbReference>
<evidence type="ECO:0000256" key="4">
    <source>
        <dbReference type="ARBA" id="ARBA00013824"/>
    </source>
</evidence>
<dbReference type="InterPro" id="IPR009000">
    <property type="entry name" value="Transl_B-barrel_sf"/>
</dbReference>
<keyword evidence="20" id="KW-1185">Reference proteome</keyword>
<dbReference type="InterPro" id="IPR027417">
    <property type="entry name" value="P-loop_NTPase"/>
</dbReference>
<dbReference type="SUPFAM" id="SSF50447">
    <property type="entry name" value="Translation proteins"/>
    <property type="match status" value="1"/>
</dbReference>
<feature type="compositionally biased region" description="Acidic residues" evidence="16">
    <location>
        <begin position="361"/>
        <end position="370"/>
    </location>
</feature>
<evidence type="ECO:0000256" key="2">
    <source>
        <dbReference type="ARBA" id="ARBA00007733"/>
    </source>
</evidence>
<feature type="compositionally biased region" description="Acidic residues" evidence="16">
    <location>
        <begin position="323"/>
        <end position="335"/>
    </location>
</feature>
<evidence type="ECO:0000256" key="13">
    <source>
        <dbReference type="ARBA" id="ARBA00023134"/>
    </source>
</evidence>
<dbReference type="PANTHER" id="PTHR43381:SF4">
    <property type="entry name" value="EUKARYOTIC TRANSLATION INITIATION FACTOR 5B"/>
    <property type="match status" value="1"/>
</dbReference>
<feature type="domain" description="Tr-type G" evidence="18">
    <location>
        <begin position="745"/>
        <end position="960"/>
    </location>
</feature>
<evidence type="ECO:0000256" key="11">
    <source>
        <dbReference type="ARBA" id="ARBA00022884"/>
    </source>
</evidence>
<feature type="compositionally biased region" description="Basic residues" evidence="16">
    <location>
        <begin position="396"/>
        <end position="406"/>
    </location>
</feature>
<dbReference type="InterPro" id="IPR029459">
    <property type="entry name" value="EFTU-type"/>
</dbReference>
<keyword evidence="10" id="KW-0378">Hydrolase</keyword>
<feature type="compositionally biased region" description="Basic and acidic residues" evidence="16">
    <location>
        <begin position="276"/>
        <end position="294"/>
    </location>
</feature>
<dbReference type="GO" id="GO:0003743">
    <property type="term" value="F:translation initiation factor activity"/>
    <property type="evidence" value="ECO:0007669"/>
    <property type="project" value="UniProtKB-KW"/>
</dbReference>
<evidence type="ECO:0000313" key="20">
    <source>
        <dbReference type="Proteomes" id="UP000649617"/>
    </source>
</evidence>
<dbReference type="SUPFAM" id="SSF52156">
    <property type="entry name" value="Initiation factor IF2/eIF5b, domain 3"/>
    <property type="match status" value="1"/>
</dbReference>
<evidence type="ECO:0000256" key="12">
    <source>
        <dbReference type="ARBA" id="ARBA00022917"/>
    </source>
</evidence>
<dbReference type="NCBIfam" id="TIGR00231">
    <property type="entry name" value="small_GTP"/>
    <property type="match status" value="1"/>
</dbReference>
<keyword evidence="12" id="KW-0648">Protein biosynthesis</keyword>
<dbReference type="Proteomes" id="UP000649617">
    <property type="component" value="Unassembled WGS sequence"/>
</dbReference>
<dbReference type="Gene3D" id="3.40.50.300">
    <property type="entry name" value="P-loop containing nucleotide triphosphate hydrolases"/>
    <property type="match status" value="1"/>
</dbReference>
<feature type="compositionally biased region" description="Basic residues" evidence="16">
    <location>
        <begin position="461"/>
        <end position="476"/>
    </location>
</feature>
<evidence type="ECO:0000256" key="16">
    <source>
        <dbReference type="SAM" id="MobiDB-lite"/>
    </source>
</evidence>
<dbReference type="OrthoDB" id="4928at2759"/>
<dbReference type="CDD" id="cd16266">
    <property type="entry name" value="IF2_aeIF5B_IV"/>
    <property type="match status" value="1"/>
</dbReference>
<comment type="subcellular location">
    <subcellularLocation>
        <location evidence="1">Cytoplasm</location>
    </subcellularLocation>
</comment>
<evidence type="ECO:0000256" key="10">
    <source>
        <dbReference type="ARBA" id="ARBA00022801"/>
    </source>
</evidence>
<dbReference type="InterPro" id="IPR015760">
    <property type="entry name" value="TIF_IF2"/>
</dbReference>
<dbReference type="FunFam" id="3.40.50.10050:FF:000002">
    <property type="entry name" value="Eukaryotic translation initiation factor 5B"/>
    <property type="match status" value="1"/>
</dbReference>
<dbReference type="PROSITE" id="PS50886">
    <property type="entry name" value="TRBD"/>
    <property type="match status" value="1"/>
</dbReference>
<feature type="compositionally biased region" description="Basic and acidic residues" evidence="16">
    <location>
        <begin position="657"/>
        <end position="688"/>
    </location>
</feature>
<dbReference type="PROSITE" id="PS51722">
    <property type="entry name" value="G_TR_2"/>
    <property type="match status" value="1"/>
</dbReference>
<evidence type="ECO:0000256" key="7">
    <source>
        <dbReference type="ARBA" id="ARBA00022555"/>
    </source>
</evidence>
<evidence type="ECO:0000313" key="19">
    <source>
        <dbReference type="EMBL" id="CAE7193676.1"/>
    </source>
</evidence>
<keyword evidence="9" id="KW-0547">Nucleotide-binding</keyword>
<evidence type="ECO:0000256" key="14">
    <source>
        <dbReference type="ARBA" id="ARBA00032478"/>
    </source>
</evidence>
<dbReference type="Gene3D" id="2.40.50.140">
    <property type="entry name" value="Nucleic acid-binding proteins"/>
    <property type="match status" value="1"/>
</dbReference>
<feature type="region of interest" description="Disordered" evidence="16">
    <location>
        <begin position="262"/>
        <end position="743"/>
    </location>
</feature>